<gene>
    <name evidence="1" type="ORF">ABH943_008528</name>
</gene>
<dbReference type="EMBL" id="JBIYDN010000052">
    <property type="protein sequence ID" value="MFK4448484.1"/>
    <property type="molecule type" value="Genomic_DNA"/>
</dbReference>
<accession>A0ABW8MYS4</accession>
<proteinExistence type="predicted"/>
<reference evidence="1 2" key="2">
    <citation type="submission" date="2024-11" db="EMBL/GenBank/DDBJ databases">
        <title>Using genomics to understand microbial adaptation to soil warming.</title>
        <authorList>
            <person name="Deangelis K.M. PhD."/>
        </authorList>
    </citation>
    <scope>NUCLEOTIDE SEQUENCE [LARGE SCALE GENOMIC DNA]</scope>
    <source>
        <strain evidence="1 2">GAS97</strain>
    </source>
</reference>
<organism evidence="1 2">
    <name type="scientific">Caballeronia udeis</name>
    <dbReference type="NCBI Taxonomy" id="1232866"/>
    <lineage>
        <taxon>Bacteria</taxon>
        <taxon>Pseudomonadati</taxon>
        <taxon>Pseudomonadota</taxon>
        <taxon>Betaproteobacteria</taxon>
        <taxon>Burkholderiales</taxon>
        <taxon>Burkholderiaceae</taxon>
        <taxon>Caballeronia</taxon>
    </lineage>
</organism>
<sequence>MIRQCCAVRLRPVPGLKASNSPGNRPIVRENRPVERQSLASRDWPDFAGFFPSLTGDRQPVSVATDLRIRCINDNMPDFSFNAAE</sequence>
<reference evidence="1 2" key="1">
    <citation type="submission" date="2024-10" db="EMBL/GenBank/DDBJ databases">
        <authorList>
            <person name="Deangelis K."/>
            <person name="Huntemann M."/>
            <person name="Clum A."/>
            <person name="Wang J."/>
            <person name="Palaniappan K."/>
            <person name="Ritter S."/>
            <person name="Chen I.-M."/>
            <person name="Stamatis D."/>
            <person name="Reddy T."/>
            <person name="O'Malley R."/>
            <person name="Daum C."/>
            <person name="Ng V."/>
            <person name="Ivanova N."/>
            <person name="Kyrpides N."/>
            <person name="Woyke T."/>
        </authorList>
    </citation>
    <scope>NUCLEOTIDE SEQUENCE [LARGE SCALE GENOMIC DNA]</scope>
    <source>
        <strain evidence="1 2">GAS97</strain>
    </source>
</reference>
<name>A0ABW8MYS4_9BURK</name>
<protein>
    <submittedName>
        <fullName evidence="1">Uncharacterized protein</fullName>
    </submittedName>
</protein>
<dbReference type="Proteomes" id="UP001620514">
    <property type="component" value="Unassembled WGS sequence"/>
</dbReference>
<comment type="caution">
    <text evidence="1">The sequence shown here is derived from an EMBL/GenBank/DDBJ whole genome shotgun (WGS) entry which is preliminary data.</text>
</comment>
<keyword evidence="2" id="KW-1185">Reference proteome</keyword>
<evidence type="ECO:0000313" key="2">
    <source>
        <dbReference type="Proteomes" id="UP001620514"/>
    </source>
</evidence>
<evidence type="ECO:0000313" key="1">
    <source>
        <dbReference type="EMBL" id="MFK4448484.1"/>
    </source>
</evidence>